<dbReference type="eggNOG" id="KOG0867">
    <property type="taxonomic scope" value="Eukaryota"/>
</dbReference>
<dbReference type="SUPFAM" id="SSF47616">
    <property type="entry name" value="GST C-terminal domain-like"/>
    <property type="match status" value="1"/>
</dbReference>
<dbReference type="InterPro" id="IPR004045">
    <property type="entry name" value="Glutathione_S-Trfase_N"/>
</dbReference>
<dbReference type="OrthoDB" id="2098326at2759"/>
<dbReference type="InterPro" id="IPR036282">
    <property type="entry name" value="Glutathione-S-Trfase_C_sf"/>
</dbReference>
<feature type="domain" description="GST N-terminal" evidence="2">
    <location>
        <begin position="1"/>
        <end position="81"/>
    </location>
</feature>
<dbReference type="EMBL" id="AMBO01000390">
    <property type="protein sequence ID" value="EKC98462.1"/>
    <property type="molecule type" value="Genomic_DNA"/>
</dbReference>
<evidence type="ECO:0000313" key="5">
    <source>
        <dbReference type="Proteomes" id="UP000006757"/>
    </source>
</evidence>
<dbReference type="Proteomes" id="UP000006757">
    <property type="component" value="Unassembled WGS sequence"/>
</dbReference>
<dbReference type="FunCoup" id="K1VP32">
    <property type="interactions" value="224"/>
</dbReference>
<evidence type="ECO:0000256" key="1">
    <source>
        <dbReference type="ARBA" id="ARBA00007409"/>
    </source>
</evidence>
<dbReference type="OMA" id="WIHFAES"/>
<sequence length="231" mass="25023">MGVTVHHLQASRSDRLFLLLEEMGAPYDVKVHFRNKAGQAEPTLAQAVPLGKAPAAVIDGETVIESGAIVSALVRKFGANAPSSFEYPESPTSAFWSTFSEGTLMLNLQPTVVTARVSAGLKATLTDEGEKRGVDKLKKALFGVAVQNVNNALTYVEQWLSSHENFTGTDKIGAGDIMMYFPLAIAYGNGKGPYKYGPKTVAWMKKIAARPTFAKAMKRRDDEEKAQKANL</sequence>
<dbReference type="PANTHER" id="PTHR44051:SF9">
    <property type="entry name" value="GLUTATHIONE S-TRANSFERASE 1"/>
    <property type="match status" value="1"/>
</dbReference>
<evidence type="ECO:0000259" key="3">
    <source>
        <dbReference type="PROSITE" id="PS50405"/>
    </source>
</evidence>
<dbReference type="Gene3D" id="1.20.1050.10">
    <property type="match status" value="1"/>
</dbReference>
<gene>
    <name evidence="4" type="ORF">A1Q2_07250</name>
</gene>
<dbReference type="Pfam" id="PF13409">
    <property type="entry name" value="GST_N_2"/>
    <property type="match status" value="1"/>
</dbReference>
<dbReference type="SUPFAM" id="SSF52833">
    <property type="entry name" value="Thioredoxin-like"/>
    <property type="match status" value="1"/>
</dbReference>
<dbReference type="Gene3D" id="3.40.30.10">
    <property type="entry name" value="Glutaredoxin"/>
    <property type="match status" value="1"/>
</dbReference>
<dbReference type="CDD" id="cd03046">
    <property type="entry name" value="GST_N_GTT1_like"/>
    <property type="match status" value="1"/>
</dbReference>
<dbReference type="PANTHER" id="PTHR44051">
    <property type="entry name" value="GLUTATHIONE S-TRANSFERASE-RELATED"/>
    <property type="match status" value="1"/>
</dbReference>
<dbReference type="STRING" id="1220162.K1VP32"/>
<evidence type="ECO:0000313" key="4">
    <source>
        <dbReference type="EMBL" id="EKC98462.1"/>
    </source>
</evidence>
<dbReference type="PROSITE" id="PS50404">
    <property type="entry name" value="GST_NTER"/>
    <property type="match status" value="1"/>
</dbReference>
<evidence type="ECO:0000259" key="2">
    <source>
        <dbReference type="PROSITE" id="PS50404"/>
    </source>
</evidence>
<dbReference type="Pfam" id="PF00043">
    <property type="entry name" value="GST_C"/>
    <property type="match status" value="1"/>
</dbReference>
<comment type="similarity">
    <text evidence="1">Belongs to the GST superfamily.</text>
</comment>
<dbReference type="InParanoid" id="K1VP32"/>
<comment type="caution">
    <text evidence="4">The sequence shown here is derived from an EMBL/GenBank/DDBJ whole genome shotgun (WGS) entry which is preliminary data.</text>
</comment>
<reference evidence="4 5" key="1">
    <citation type="journal article" date="2012" name="Eukaryot. Cell">
        <title>Genome sequence of the Trichosporon asahii environmental strain CBS 8904.</title>
        <authorList>
            <person name="Yang R.Y."/>
            <person name="Li H.T."/>
            <person name="Zhu H."/>
            <person name="Zhou G.P."/>
            <person name="Wang M."/>
            <person name="Wang L."/>
        </authorList>
    </citation>
    <scope>NUCLEOTIDE SEQUENCE [LARGE SCALE GENOMIC DNA]</scope>
    <source>
        <strain evidence="4 5">CBS 8904</strain>
    </source>
</reference>
<protein>
    <submittedName>
        <fullName evidence="4">Glutathione transferase</fullName>
    </submittedName>
</protein>
<dbReference type="HOGENOM" id="CLU_011226_15_5_1"/>
<dbReference type="AlphaFoldDB" id="K1VP32"/>
<dbReference type="InterPro" id="IPR004046">
    <property type="entry name" value="GST_C"/>
</dbReference>
<dbReference type="InterPro" id="IPR010987">
    <property type="entry name" value="Glutathione-S-Trfase_C-like"/>
</dbReference>
<dbReference type="PROSITE" id="PS50405">
    <property type="entry name" value="GST_CTER"/>
    <property type="match status" value="1"/>
</dbReference>
<keyword evidence="5" id="KW-1185">Reference proteome</keyword>
<keyword evidence="4" id="KW-0808">Transferase</keyword>
<proteinExistence type="inferred from homology"/>
<dbReference type="InterPro" id="IPR036249">
    <property type="entry name" value="Thioredoxin-like_sf"/>
</dbReference>
<name>K1VP32_TRIAC</name>
<feature type="domain" description="GST C-terminal" evidence="3">
    <location>
        <begin position="86"/>
        <end position="231"/>
    </location>
</feature>
<organism evidence="4 5">
    <name type="scientific">Trichosporon asahii var. asahii (strain CBS 8904)</name>
    <name type="common">Yeast</name>
    <dbReference type="NCBI Taxonomy" id="1220162"/>
    <lineage>
        <taxon>Eukaryota</taxon>
        <taxon>Fungi</taxon>
        <taxon>Dikarya</taxon>
        <taxon>Basidiomycota</taxon>
        <taxon>Agaricomycotina</taxon>
        <taxon>Tremellomycetes</taxon>
        <taxon>Trichosporonales</taxon>
        <taxon>Trichosporonaceae</taxon>
        <taxon>Trichosporon</taxon>
    </lineage>
</organism>
<dbReference type="GO" id="GO:0016740">
    <property type="term" value="F:transferase activity"/>
    <property type="evidence" value="ECO:0007669"/>
    <property type="project" value="UniProtKB-KW"/>
</dbReference>
<accession>K1VP32</accession>